<keyword evidence="1" id="KW-0677">Repeat</keyword>
<evidence type="ECO:0000313" key="4">
    <source>
        <dbReference type="Proteomes" id="UP001165289"/>
    </source>
</evidence>
<evidence type="ECO:0000256" key="1">
    <source>
        <dbReference type="ARBA" id="ARBA00022737"/>
    </source>
</evidence>
<dbReference type="GO" id="GO:0000209">
    <property type="term" value="P:protein polyubiquitination"/>
    <property type="evidence" value="ECO:0007669"/>
    <property type="project" value="TreeGrafter"/>
</dbReference>
<dbReference type="AlphaFoldDB" id="A0AAV7JQ27"/>
<dbReference type="SUPFAM" id="SSF101908">
    <property type="entry name" value="Putative isomerase YbhE"/>
    <property type="match status" value="1"/>
</dbReference>
<dbReference type="GO" id="GO:0008270">
    <property type="term" value="F:zinc ion binding"/>
    <property type="evidence" value="ECO:0007669"/>
    <property type="project" value="UniProtKB-KW"/>
</dbReference>
<dbReference type="GO" id="GO:0061630">
    <property type="term" value="F:ubiquitin protein ligase activity"/>
    <property type="evidence" value="ECO:0007669"/>
    <property type="project" value="TreeGrafter"/>
</dbReference>
<feature type="region of interest" description="Disordered" evidence="2">
    <location>
        <begin position="1"/>
        <end position="25"/>
    </location>
</feature>
<accession>A0AAV7JQ27</accession>
<organism evidence="3 4">
    <name type="scientific">Oopsacas minuta</name>
    <dbReference type="NCBI Taxonomy" id="111878"/>
    <lineage>
        <taxon>Eukaryota</taxon>
        <taxon>Metazoa</taxon>
        <taxon>Porifera</taxon>
        <taxon>Hexactinellida</taxon>
        <taxon>Hexasterophora</taxon>
        <taxon>Lyssacinosida</taxon>
        <taxon>Leucopsacidae</taxon>
        <taxon>Oopsacas</taxon>
    </lineage>
</organism>
<dbReference type="PANTHER" id="PTHR24104:SF25">
    <property type="entry name" value="PROTEIN LIN-41"/>
    <property type="match status" value="1"/>
</dbReference>
<dbReference type="GO" id="GO:0043161">
    <property type="term" value="P:proteasome-mediated ubiquitin-dependent protein catabolic process"/>
    <property type="evidence" value="ECO:0007669"/>
    <property type="project" value="TreeGrafter"/>
</dbReference>
<dbReference type="InterPro" id="IPR011042">
    <property type="entry name" value="6-blade_b-propeller_TolB-like"/>
</dbReference>
<protein>
    <submittedName>
        <fullName evidence="3">Uncharacterized protein</fullName>
    </submittedName>
</protein>
<dbReference type="EMBL" id="JAKMXF010000310">
    <property type="protein sequence ID" value="KAI6650659.1"/>
    <property type="molecule type" value="Genomic_DNA"/>
</dbReference>
<evidence type="ECO:0000256" key="2">
    <source>
        <dbReference type="SAM" id="MobiDB-lite"/>
    </source>
</evidence>
<dbReference type="InterPro" id="IPR050952">
    <property type="entry name" value="TRIM-NHL_E3_ligases"/>
</dbReference>
<reference evidence="3 4" key="1">
    <citation type="journal article" date="2023" name="BMC Biol.">
        <title>The compact genome of the sponge Oopsacas minuta (Hexactinellida) is lacking key metazoan core genes.</title>
        <authorList>
            <person name="Santini S."/>
            <person name="Schenkelaars Q."/>
            <person name="Jourda C."/>
            <person name="Duchesne M."/>
            <person name="Belahbib H."/>
            <person name="Rocher C."/>
            <person name="Selva M."/>
            <person name="Riesgo A."/>
            <person name="Vervoort M."/>
            <person name="Leys S.P."/>
            <person name="Kodjabachian L."/>
            <person name="Le Bivic A."/>
            <person name="Borchiellini C."/>
            <person name="Claverie J.M."/>
            <person name="Renard E."/>
        </authorList>
    </citation>
    <scope>NUCLEOTIDE SEQUENCE [LARGE SCALE GENOMIC DNA]</scope>
    <source>
        <strain evidence="3">SPO-2</strain>
    </source>
</reference>
<dbReference type="Proteomes" id="UP001165289">
    <property type="component" value="Unassembled WGS sequence"/>
</dbReference>
<name>A0AAV7JQ27_9METZ</name>
<gene>
    <name evidence="3" type="ORF">LOD99_7709</name>
</gene>
<dbReference type="PANTHER" id="PTHR24104">
    <property type="entry name" value="E3 UBIQUITIN-PROTEIN LIGASE NHLRC1-RELATED"/>
    <property type="match status" value="1"/>
</dbReference>
<proteinExistence type="predicted"/>
<keyword evidence="4" id="KW-1185">Reference proteome</keyword>
<comment type="caution">
    <text evidence="3">The sequence shown here is derived from an EMBL/GenBank/DDBJ whole genome shotgun (WGS) entry which is preliminary data.</text>
</comment>
<sequence>MSKYQKLPSTPEDKIPEQIRQPTPEQIRQLTPEQMRLLTPEQGMQQTLEQIIQQTLEQIRQLTPEQSKQQTHEQILEQIRQQVPEQRIQQKIEQIRQQTREHTAKYFGTARQEIIDAFTLLFEHLTTRKVELLRKIDTIQSEYSQLLEKQENTLKSLGEIHTKTHGHQTPASSTDKAIHIIGTEGYVKDLHIDNQHFYVVFGSYVRILNASDDWKQLSSFKKIKNSTSILCLTTNERYCFVAHGIANALSFDYEICQLSKERHQLIKRQRVTGGTKRVLLRPSSITVLGNEIFIADTGNNRICVFDNSLFYRREFGSKVLVRPRIVRIHDRAVYVTDNSKGVYMFNTMGDRLKGFECSYAQFGKVGYIEGFCLDRYGNIVVTGGGVRILSPIEVIDATGRPSVPFLIKEIGSKGSEDVGGNGPVALER</sequence>
<dbReference type="InterPro" id="IPR001258">
    <property type="entry name" value="NHL_repeat"/>
</dbReference>
<dbReference type="Gene3D" id="2.120.10.30">
    <property type="entry name" value="TolB, C-terminal domain"/>
    <property type="match status" value="1"/>
</dbReference>
<dbReference type="Pfam" id="PF01436">
    <property type="entry name" value="NHL"/>
    <property type="match status" value="1"/>
</dbReference>
<evidence type="ECO:0000313" key="3">
    <source>
        <dbReference type="EMBL" id="KAI6650659.1"/>
    </source>
</evidence>